<comment type="caution">
    <text evidence="2">The sequence shown here is derived from an EMBL/GenBank/DDBJ whole genome shotgun (WGS) entry which is preliminary data.</text>
</comment>
<dbReference type="Gene3D" id="3.10.590.10">
    <property type="entry name" value="ph1033 like domains"/>
    <property type="match status" value="1"/>
</dbReference>
<evidence type="ECO:0000313" key="2">
    <source>
        <dbReference type="EMBL" id="SDZ57395.1"/>
    </source>
</evidence>
<organism evidence="2 3">
    <name type="scientific">Rhodonellum ikkaensis</name>
    <dbReference type="NCBI Taxonomy" id="336829"/>
    <lineage>
        <taxon>Bacteria</taxon>
        <taxon>Pseudomonadati</taxon>
        <taxon>Bacteroidota</taxon>
        <taxon>Cytophagia</taxon>
        <taxon>Cytophagales</taxon>
        <taxon>Cytophagaceae</taxon>
        <taxon>Rhodonellum</taxon>
    </lineage>
</organism>
<dbReference type="CDD" id="cd21133">
    <property type="entry name" value="EVE"/>
    <property type="match status" value="1"/>
</dbReference>
<accession>A0A1H3U6F1</accession>
<dbReference type="PANTHER" id="PTHR14087:SF7">
    <property type="entry name" value="THYMOCYTE NUCLEAR PROTEIN 1"/>
    <property type="match status" value="1"/>
</dbReference>
<feature type="domain" description="EVE" evidence="1">
    <location>
        <begin position="2"/>
        <end position="132"/>
    </location>
</feature>
<protein>
    <submittedName>
        <fullName evidence="2">Predicted RNA-binding protein, contains PUA-like domain</fullName>
    </submittedName>
</protein>
<dbReference type="Pfam" id="PF01878">
    <property type="entry name" value="EVE"/>
    <property type="match status" value="1"/>
</dbReference>
<dbReference type="InterPro" id="IPR015947">
    <property type="entry name" value="PUA-like_sf"/>
</dbReference>
<dbReference type="InterPro" id="IPR047197">
    <property type="entry name" value="THYN1-like_EVE"/>
</dbReference>
<dbReference type="InterPro" id="IPR002740">
    <property type="entry name" value="EVE_domain"/>
</dbReference>
<gene>
    <name evidence="2" type="ORF">SAMN05444412_1295</name>
</gene>
<dbReference type="EMBL" id="FNQC01000029">
    <property type="protein sequence ID" value="SDZ57395.1"/>
    <property type="molecule type" value="Genomic_DNA"/>
</dbReference>
<dbReference type="InterPro" id="IPR052181">
    <property type="entry name" value="5hmC_binding"/>
</dbReference>
<reference evidence="2 3" key="1">
    <citation type="submission" date="2016-10" db="EMBL/GenBank/DDBJ databases">
        <authorList>
            <person name="Varghese N."/>
            <person name="Submissions S."/>
        </authorList>
    </citation>
    <scope>NUCLEOTIDE SEQUENCE [LARGE SCALE GENOMIC DNA]</scope>
    <source>
        <strain evidence="2 3">DSM 17997</strain>
    </source>
</reference>
<sequence>MKYWLVKSEPETYSFEDLTKKGEDVWDGIRNFQARNYLREMEIGDHILFYHSGKKKEIVGVAKVSASAFPDTGDSQNKGWLAVKIKPVKALSKPMGLEEIKADDNLSDLPMLKQSRLSVMPVEKPQFDHIINISS</sequence>
<dbReference type="Proteomes" id="UP000199663">
    <property type="component" value="Unassembled WGS sequence"/>
</dbReference>
<evidence type="ECO:0000259" key="1">
    <source>
        <dbReference type="Pfam" id="PF01878"/>
    </source>
</evidence>
<dbReference type="PANTHER" id="PTHR14087">
    <property type="entry name" value="THYMOCYTE NUCLEAR PROTEIN 1"/>
    <property type="match status" value="1"/>
</dbReference>
<evidence type="ECO:0000313" key="3">
    <source>
        <dbReference type="Proteomes" id="UP000199663"/>
    </source>
</evidence>
<proteinExistence type="predicted"/>
<dbReference type="SUPFAM" id="SSF88697">
    <property type="entry name" value="PUA domain-like"/>
    <property type="match status" value="1"/>
</dbReference>
<name>A0A1H3U6F1_9BACT</name>
<keyword evidence="3" id="KW-1185">Reference proteome</keyword>
<dbReference type="RefSeq" id="WP_019600613.1">
    <property type="nucleotide sequence ID" value="NZ_FNQC01000029.1"/>
</dbReference>